<feature type="binding site" evidence="5">
    <location>
        <begin position="91"/>
        <end position="96"/>
    </location>
    <ligand>
        <name>ATP</name>
        <dbReference type="ChEBI" id="CHEBI:30616"/>
    </ligand>
</feature>
<comment type="catalytic activity">
    <reaction evidence="5">
        <text>3'-dephospho-CoA + ATP = ADP + CoA + H(+)</text>
        <dbReference type="Rhea" id="RHEA:18245"/>
        <dbReference type="ChEBI" id="CHEBI:15378"/>
        <dbReference type="ChEBI" id="CHEBI:30616"/>
        <dbReference type="ChEBI" id="CHEBI:57287"/>
        <dbReference type="ChEBI" id="CHEBI:57328"/>
        <dbReference type="ChEBI" id="CHEBI:456216"/>
        <dbReference type="EC" id="2.7.1.24"/>
    </reaction>
</comment>
<comment type="function">
    <text evidence="5">Catalyzes the phosphorylation of the 3'-hydroxyl group of dephosphocoenzyme A to form coenzyme A.</text>
</comment>
<evidence type="ECO:0000313" key="9">
    <source>
        <dbReference type="Proteomes" id="UP000006860"/>
    </source>
</evidence>
<keyword evidence="3 5" id="KW-0067">ATP-binding</keyword>
<dbReference type="KEGG" id="pbs:Plabr_0758"/>
<comment type="similarity">
    <text evidence="1 5">Belongs to the CoaE family.</text>
</comment>
<gene>
    <name evidence="5" type="primary">coaE</name>
    <name evidence="8" type="ordered locus">Plabr_0758</name>
</gene>
<evidence type="ECO:0000256" key="2">
    <source>
        <dbReference type="ARBA" id="ARBA00022741"/>
    </source>
</evidence>
<evidence type="ECO:0000256" key="3">
    <source>
        <dbReference type="ARBA" id="ARBA00022840"/>
    </source>
</evidence>
<keyword evidence="2 5" id="KW-0547">Nucleotide-binding</keyword>
<dbReference type="STRING" id="756272.Plabr_0758"/>
<sequence length="290" mass="32291">MVSQVSSPRRPGFAVICVPLLYDCVPELTEPTCLKHVGGRPISGRNQRFNAAYVMNPLDSTKPRDEESHSHSAGTAEPEHFAVVGLVGGIGSGKSAVSGWAGERLQIHAIDADKIGHQVLTEPEVIQQLTRRFGEQILDADGKILRPELGRLVWGDDPEHQQARKDLEAISHPAIRQEIQRRIARAKQSGDCGVFLDAAVMLESGWSRVCDRIVFVDTPAEIRQQRVEQTRGWSAEQWRAREESQWSTEKKRDRADFVVDNSGSVDQAGQQLLSYCKSEFGWQTSEKNPS</sequence>
<dbReference type="CDD" id="cd02022">
    <property type="entry name" value="DPCK"/>
    <property type="match status" value="1"/>
</dbReference>
<keyword evidence="5" id="KW-0963">Cytoplasm</keyword>
<evidence type="ECO:0000256" key="5">
    <source>
        <dbReference type="HAMAP-Rule" id="MF_00376"/>
    </source>
</evidence>
<dbReference type="EC" id="2.7.1.24" evidence="5 6"/>
<dbReference type="NCBIfam" id="TIGR00152">
    <property type="entry name" value="dephospho-CoA kinase"/>
    <property type="match status" value="1"/>
</dbReference>
<evidence type="ECO:0000256" key="4">
    <source>
        <dbReference type="ARBA" id="ARBA00022993"/>
    </source>
</evidence>
<dbReference type="eggNOG" id="COG0237">
    <property type="taxonomic scope" value="Bacteria"/>
</dbReference>
<evidence type="ECO:0000256" key="6">
    <source>
        <dbReference type="NCBIfam" id="TIGR00152"/>
    </source>
</evidence>
<dbReference type="EMBL" id="CP002546">
    <property type="protein sequence ID" value="ADY58383.1"/>
    <property type="molecule type" value="Genomic_DNA"/>
</dbReference>
<name>F0SGU8_RUBBR</name>
<comment type="subcellular location">
    <subcellularLocation>
        <location evidence="5">Cytoplasm</location>
    </subcellularLocation>
</comment>
<dbReference type="GO" id="GO:0005737">
    <property type="term" value="C:cytoplasm"/>
    <property type="evidence" value="ECO:0007669"/>
    <property type="project" value="UniProtKB-SubCell"/>
</dbReference>
<evidence type="ECO:0000313" key="8">
    <source>
        <dbReference type="EMBL" id="ADY58383.1"/>
    </source>
</evidence>
<protein>
    <recommendedName>
        <fullName evidence="5 6">Dephospho-CoA kinase</fullName>
        <ecNumber evidence="5 6">2.7.1.24</ecNumber>
    </recommendedName>
    <alternativeName>
        <fullName evidence="5">Dephosphocoenzyme A kinase</fullName>
    </alternativeName>
</protein>
<dbReference type="SUPFAM" id="SSF52540">
    <property type="entry name" value="P-loop containing nucleoside triphosphate hydrolases"/>
    <property type="match status" value="1"/>
</dbReference>
<dbReference type="PROSITE" id="PS51219">
    <property type="entry name" value="DPCK"/>
    <property type="match status" value="1"/>
</dbReference>
<dbReference type="GO" id="GO:0005524">
    <property type="term" value="F:ATP binding"/>
    <property type="evidence" value="ECO:0007669"/>
    <property type="project" value="UniProtKB-UniRule"/>
</dbReference>
<dbReference type="PANTHER" id="PTHR10695:SF46">
    <property type="entry name" value="BIFUNCTIONAL COENZYME A SYNTHASE-RELATED"/>
    <property type="match status" value="1"/>
</dbReference>
<feature type="region of interest" description="Disordered" evidence="7">
    <location>
        <begin position="58"/>
        <end position="77"/>
    </location>
</feature>
<keyword evidence="5 8" id="KW-0418">Kinase</keyword>
<dbReference type="Proteomes" id="UP000006860">
    <property type="component" value="Chromosome"/>
</dbReference>
<dbReference type="HOGENOM" id="CLU_057180_2_1_0"/>
<proteinExistence type="inferred from homology"/>
<dbReference type="AlphaFoldDB" id="F0SGU8"/>
<reference evidence="9" key="1">
    <citation type="submission" date="2011-02" db="EMBL/GenBank/DDBJ databases">
        <title>The complete genome of Planctomyces brasiliensis DSM 5305.</title>
        <authorList>
            <person name="Lucas S."/>
            <person name="Copeland A."/>
            <person name="Lapidus A."/>
            <person name="Bruce D."/>
            <person name="Goodwin L."/>
            <person name="Pitluck S."/>
            <person name="Kyrpides N."/>
            <person name="Mavromatis K."/>
            <person name="Pagani I."/>
            <person name="Ivanova N."/>
            <person name="Ovchinnikova G."/>
            <person name="Lu M."/>
            <person name="Detter J.C."/>
            <person name="Han C."/>
            <person name="Land M."/>
            <person name="Hauser L."/>
            <person name="Markowitz V."/>
            <person name="Cheng J.-F."/>
            <person name="Hugenholtz P."/>
            <person name="Woyke T."/>
            <person name="Wu D."/>
            <person name="Tindall B."/>
            <person name="Pomrenke H.G."/>
            <person name="Brambilla E."/>
            <person name="Klenk H.-P."/>
            <person name="Eisen J.A."/>
        </authorList>
    </citation>
    <scope>NUCLEOTIDE SEQUENCE [LARGE SCALE GENOMIC DNA]</scope>
    <source>
        <strain evidence="9">ATCC 49424 / DSM 5305 / JCM 21570 / NBRC 103401 / IFAM 1448</strain>
    </source>
</reference>
<dbReference type="HAMAP" id="MF_00376">
    <property type="entry name" value="Dephospho_CoA_kinase"/>
    <property type="match status" value="1"/>
</dbReference>
<accession>F0SGU8</accession>
<feature type="compositionally biased region" description="Basic and acidic residues" evidence="7">
    <location>
        <begin position="61"/>
        <end position="70"/>
    </location>
</feature>
<dbReference type="PANTHER" id="PTHR10695">
    <property type="entry name" value="DEPHOSPHO-COA KINASE-RELATED"/>
    <property type="match status" value="1"/>
</dbReference>
<dbReference type="InterPro" id="IPR027417">
    <property type="entry name" value="P-loop_NTPase"/>
</dbReference>
<keyword evidence="5 8" id="KW-0808">Transferase</keyword>
<comment type="pathway">
    <text evidence="5">Cofactor biosynthesis; coenzyme A biosynthesis; CoA from (R)-pantothenate: step 5/5.</text>
</comment>
<keyword evidence="9" id="KW-1185">Reference proteome</keyword>
<dbReference type="GO" id="GO:0015937">
    <property type="term" value="P:coenzyme A biosynthetic process"/>
    <property type="evidence" value="ECO:0007669"/>
    <property type="project" value="UniProtKB-UniRule"/>
</dbReference>
<organism evidence="8 9">
    <name type="scientific">Rubinisphaera brasiliensis (strain ATCC 49424 / DSM 5305 / JCM 21570 / IAM 15109 / NBRC 103401 / IFAM 1448)</name>
    <name type="common">Planctomyces brasiliensis</name>
    <dbReference type="NCBI Taxonomy" id="756272"/>
    <lineage>
        <taxon>Bacteria</taxon>
        <taxon>Pseudomonadati</taxon>
        <taxon>Planctomycetota</taxon>
        <taxon>Planctomycetia</taxon>
        <taxon>Planctomycetales</taxon>
        <taxon>Planctomycetaceae</taxon>
        <taxon>Rubinisphaera</taxon>
    </lineage>
</organism>
<dbReference type="GO" id="GO:0004140">
    <property type="term" value="F:dephospho-CoA kinase activity"/>
    <property type="evidence" value="ECO:0007669"/>
    <property type="project" value="UniProtKB-UniRule"/>
</dbReference>
<evidence type="ECO:0000256" key="7">
    <source>
        <dbReference type="SAM" id="MobiDB-lite"/>
    </source>
</evidence>
<dbReference type="Pfam" id="PF01121">
    <property type="entry name" value="CoaE"/>
    <property type="match status" value="1"/>
</dbReference>
<dbReference type="Gene3D" id="3.40.50.300">
    <property type="entry name" value="P-loop containing nucleotide triphosphate hydrolases"/>
    <property type="match status" value="1"/>
</dbReference>
<evidence type="ECO:0000256" key="1">
    <source>
        <dbReference type="ARBA" id="ARBA00009018"/>
    </source>
</evidence>
<dbReference type="InterPro" id="IPR001977">
    <property type="entry name" value="Depp_CoAkinase"/>
</dbReference>
<dbReference type="UniPathway" id="UPA00241">
    <property type="reaction ID" value="UER00356"/>
</dbReference>
<keyword evidence="4 5" id="KW-0173">Coenzyme A biosynthesis</keyword>